<dbReference type="GO" id="GO:0046872">
    <property type="term" value="F:metal ion binding"/>
    <property type="evidence" value="ECO:0007669"/>
    <property type="project" value="UniProtKB-KW"/>
</dbReference>
<proteinExistence type="predicted"/>
<protein>
    <recommendedName>
        <fullName evidence="6">Cytochrome c domain-containing protein</fullName>
    </recommendedName>
</protein>
<keyword evidence="8" id="KW-1185">Reference proteome</keyword>
<dbReference type="EMBL" id="BAUT01000053">
    <property type="protein sequence ID" value="GAE27505.1"/>
    <property type="molecule type" value="Genomic_DNA"/>
</dbReference>
<dbReference type="Proteomes" id="UP000018890">
    <property type="component" value="Unassembled WGS sequence"/>
</dbReference>
<organism evidence="7 8">
    <name type="scientific">Halalkalibacter wakoensis JCM 9140</name>
    <dbReference type="NCBI Taxonomy" id="1236970"/>
    <lineage>
        <taxon>Bacteria</taxon>
        <taxon>Bacillati</taxon>
        <taxon>Bacillota</taxon>
        <taxon>Bacilli</taxon>
        <taxon>Bacillales</taxon>
        <taxon>Bacillaceae</taxon>
        <taxon>Halalkalibacter</taxon>
    </lineage>
</organism>
<name>W4Q6C8_9BACI</name>
<reference evidence="7" key="1">
    <citation type="journal article" date="2014" name="Genome Announc.">
        <title>Draft Genome Sequences of Three Alkaliphilic Bacillus Strains, Bacillus wakoensis JCM 9140T, Bacillus akibai JCM 9157T, and Bacillus hemicellulosilyticus JCM 9152T.</title>
        <authorList>
            <person name="Yuki M."/>
            <person name="Oshima K."/>
            <person name="Suda W."/>
            <person name="Oshida Y."/>
            <person name="Kitamura K."/>
            <person name="Iida T."/>
            <person name="Hattori M."/>
            <person name="Ohkuma M."/>
        </authorList>
    </citation>
    <scope>NUCLEOTIDE SEQUENCE [LARGE SCALE GENOMIC DNA]</scope>
    <source>
        <strain evidence="7">JCM 9140</strain>
    </source>
</reference>
<evidence type="ECO:0000313" key="7">
    <source>
        <dbReference type="EMBL" id="GAE27505.1"/>
    </source>
</evidence>
<evidence type="ECO:0000256" key="5">
    <source>
        <dbReference type="SAM" id="MobiDB-lite"/>
    </source>
</evidence>
<evidence type="ECO:0000256" key="1">
    <source>
        <dbReference type="ARBA" id="ARBA00022617"/>
    </source>
</evidence>
<gene>
    <name evidence="7" type="ORF">JCM9140_3654</name>
</gene>
<feature type="domain" description="Cytochrome c" evidence="6">
    <location>
        <begin position="443"/>
        <end position="645"/>
    </location>
</feature>
<dbReference type="PROSITE" id="PS51007">
    <property type="entry name" value="CYTC"/>
    <property type="match status" value="1"/>
</dbReference>
<sequence length="651" mass="71679">MKWKVLFLVSSVILIGFLAISFAEFEYGFVPKDEQIVNRTPTQFNEEVEYDLMGEFLTSESVKKLKEQHRQHVLSPENGAIKIDDELIEEGKEFFYKETFGNEVFLTDILGFIDGPFQIANVTKAILQLKGEPTTNLRVELSEDVTIGDKTWKKGEKIDTGLDVAKGALTPLGIPISYSDGRLRAGLSCAACHASVEPQTGKVLQGVPNADFDSGMLVALATNSSAFFPTAQIESLKDYIRDTNRTITNSKGEEEILPDPVALEKVVDETFIKWPKGNFDTSADLTSNPTQTPDAFTLGDHPYSWNGFSIIGPFKGLSTFNNKVHSFNSDSLSLSEHSDALLEIDKEIYIGTILQNAANEEYRYDPTSSMKPSEFFKTVDTTPNVPGSNEGVKPPTYPKVSKVTPHGLVVTSIGTEVGRENNALSAFQNTLTPPPYEPKVSEETKAKGRDVFERAGCIQCHSGRAFTNNRIIPTEEIKTEPTRAKAMKGIDKILGDSLMYAPNTPTPLPPNPKVLRVPTDHIDEDQMNLAFVIDSNGGYKVKGLIGLAFTAPYLHDGGVSVGDNEESDLGIPGTIMKGQFPNPYNSLKAVIDKELRQKVIQANSSVQDLEEMNVKGVGHEYWVDRTTGFTDEEQAALINYLLSETSPDLKK</sequence>
<dbReference type="RefSeq" id="WP_156314903.1">
    <property type="nucleotide sequence ID" value="NZ_BAUT01000053.1"/>
</dbReference>
<evidence type="ECO:0000256" key="4">
    <source>
        <dbReference type="PROSITE-ProRule" id="PRU00433"/>
    </source>
</evidence>
<dbReference type="AlphaFoldDB" id="W4Q6C8"/>
<feature type="region of interest" description="Disordered" evidence="5">
    <location>
        <begin position="373"/>
        <end position="399"/>
    </location>
</feature>
<dbReference type="PANTHER" id="PTHR30600">
    <property type="entry name" value="CYTOCHROME C PEROXIDASE-RELATED"/>
    <property type="match status" value="1"/>
</dbReference>
<comment type="caution">
    <text evidence="7">The sequence shown here is derived from an EMBL/GenBank/DDBJ whole genome shotgun (WGS) entry which is preliminary data.</text>
</comment>
<evidence type="ECO:0000256" key="3">
    <source>
        <dbReference type="ARBA" id="ARBA00023004"/>
    </source>
</evidence>
<keyword evidence="1 4" id="KW-0349">Heme</keyword>
<dbReference type="GO" id="GO:0009055">
    <property type="term" value="F:electron transfer activity"/>
    <property type="evidence" value="ECO:0007669"/>
    <property type="project" value="InterPro"/>
</dbReference>
<keyword evidence="2 4" id="KW-0479">Metal-binding</keyword>
<dbReference type="InterPro" id="IPR009056">
    <property type="entry name" value="Cyt_c-like_dom"/>
</dbReference>
<dbReference type="GO" id="GO:0020037">
    <property type="term" value="F:heme binding"/>
    <property type="evidence" value="ECO:0007669"/>
    <property type="project" value="InterPro"/>
</dbReference>
<dbReference type="GO" id="GO:0004130">
    <property type="term" value="F:cytochrome-c peroxidase activity"/>
    <property type="evidence" value="ECO:0007669"/>
    <property type="project" value="TreeGrafter"/>
</dbReference>
<dbReference type="SUPFAM" id="SSF46626">
    <property type="entry name" value="Cytochrome c"/>
    <property type="match status" value="1"/>
</dbReference>
<dbReference type="Gene3D" id="1.10.760.10">
    <property type="entry name" value="Cytochrome c-like domain"/>
    <property type="match status" value="1"/>
</dbReference>
<accession>W4Q6C8</accession>
<dbReference type="STRING" id="1236970.JCM9140_3654"/>
<evidence type="ECO:0000259" key="6">
    <source>
        <dbReference type="PROSITE" id="PS51007"/>
    </source>
</evidence>
<dbReference type="InterPro" id="IPR036909">
    <property type="entry name" value="Cyt_c-like_dom_sf"/>
</dbReference>
<evidence type="ECO:0000256" key="2">
    <source>
        <dbReference type="ARBA" id="ARBA00022723"/>
    </source>
</evidence>
<dbReference type="InterPro" id="IPR051395">
    <property type="entry name" value="Cytochrome_c_Peroxidase/MauG"/>
</dbReference>
<evidence type="ECO:0000313" key="8">
    <source>
        <dbReference type="Proteomes" id="UP000018890"/>
    </source>
</evidence>
<keyword evidence="3 4" id="KW-0408">Iron</keyword>
<dbReference type="OrthoDB" id="9772811at2"/>